<dbReference type="PANTHER" id="PTHR12083:SF9">
    <property type="entry name" value="BIFUNCTIONAL POLYNUCLEOTIDE PHOSPHATASE_KINASE"/>
    <property type="match status" value="1"/>
</dbReference>
<dbReference type="GO" id="GO:0046404">
    <property type="term" value="F:ATP-dependent polydeoxyribonucleotide 5'-hydroxyl-kinase activity"/>
    <property type="evidence" value="ECO:0007669"/>
    <property type="project" value="TreeGrafter"/>
</dbReference>
<keyword evidence="2" id="KW-1185">Reference proteome</keyword>
<dbReference type="GO" id="GO:0046403">
    <property type="term" value="F:polynucleotide 3'-phosphatase activity"/>
    <property type="evidence" value="ECO:0007669"/>
    <property type="project" value="TreeGrafter"/>
</dbReference>
<evidence type="ECO:0000313" key="2">
    <source>
        <dbReference type="Proteomes" id="UP000535890"/>
    </source>
</evidence>
<dbReference type="SUPFAM" id="SSF52540">
    <property type="entry name" value="P-loop containing nucleoside triphosphate hydrolases"/>
    <property type="match status" value="1"/>
</dbReference>
<dbReference type="EMBL" id="JACCBN010000001">
    <property type="protein sequence ID" value="NYD39663.1"/>
    <property type="molecule type" value="Genomic_DNA"/>
</dbReference>
<dbReference type="InterPro" id="IPR027417">
    <property type="entry name" value="P-loop_NTPase"/>
</dbReference>
<dbReference type="Proteomes" id="UP000535890">
    <property type="component" value="Unassembled WGS sequence"/>
</dbReference>
<dbReference type="Gene3D" id="3.40.50.300">
    <property type="entry name" value="P-loop containing nucleotide triphosphate hydrolases"/>
    <property type="match status" value="1"/>
</dbReference>
<dbReference type="GO" id="GO:0003690">
    <property type="term" value="F:double-stranded DNA binding"/>
    <property type="evidence" value="ECO:0007669"/>
    <property type="project" value="TreeGrafter"/>
</dbReference>
<proteinExistence type="predicted"/>
<organism evidence="1 2">
    <name type="scientific">Actinomycetospora corticicola</name>
    <dbReference type="NCBI Taxonomy" id="663602"/>
    <lineage>
        <taxon>Bacteria</taxon>
        <taxon>Bacillati</taxon>
        <taxon>Actinomycetota</taxon>
        <taxon>Actinomycetes</taxon>
        <taxon>Pseudonocardiales</taxon>
        <taxon>Pseudonocardiaceae</taxon>
        <taxon>Actinomycetospora</taxon>
    </lineage>
</organism>
<dbReference type="Pfam" id="PF13671">
    <property type="entry name" value="AAA_33"/>
    <property type="match status" value="1"/>
</dbReference>
<keyword evidence="1" id="KW-0418">Kinase</keyword>
<comment type="caution">
    <text evidence="1">The sequence shown here is derived from an EMBL/GenBank/DDBJ whole genome shotgun (WGS) entry which is preliminary data.</text>
</comment>
<reference evidence="1 2" key="1">
    <citation type="submission" date="2020-07" db="EMBL/GenBank/DDBJ databases">
        <title>Sequencing the genomes of 1000 actinobacteria strains.</title>
        <authorList>
            <person name="Klenk H.-P."/>
        </authorList>
    </citation>
    <scope>NUCLEOTIDE SEQUENCE [LARGE SCALE GENOMIC DNA]</scope>
    <source>
        <strain evidence="1 2">DSM 45772</strain>
    </source>
</reference>
<dbReference type="RefSeq" id="WP_179796952.1">
    <property type="nucleotide sequence ID" value="NZ_BAABHP010000032.1"/>
</dbReference>
<keyword evidence="1" id="KW-0808">Transferase</keyword>
<dbReference type="AlphaFoldDB" id="A0A7Y9E1X6"/>
<evidence type="ECO:0000313" key="1">
    <source>
        <dbReference type="EMBL" id="NYD39663.1"/>
    </source>
</evidence>
<dbReference type="PANTHER" id="PTHR12083">
    <property type="entry name" value="BIFUNCTIONAL POLYNUCLEOTIDE PHOSPHATASE/KINASE"/>
    <property type="match status" value="1"/>
</dbReference>
<accession>A0A7Y9E1X6</accession>
<name>A0A7Y9E1X6_9PSEU</name>
<gene>
    <name evidence="1" type="ORF">BJ983_005765</name>
</gene>
<dbReference type="GO" id="GO:0006281">
    <property type="term" value="P:DNA repair"/>
    <property type="evidence" value="ECO:0007669"/>
    <property type="project" value="TreeGrafter"/>
</dbReference>
<protein>
    <submittedName>
        <fullName evidence="1">Putative kinase</fullName>
    </submittedName>
</protein>
<sequence>MAEVVLVIGLQACGKTTFFRVHLGSTHVLVSKDAMPRSARHREARLIRELAAALAAGHDVCVDNTQPSAAERAGVIAAARAAGAQVVGHWWHPDLPLSLERNARRAEPVPLVGLYAASARWEEPRLDEGFDELVEHP</sequence>